<keyword evidence="2" id="KW-1185">Reference proteome</keyword>
<comment type="caution">
    <text evidence="1">The sequence shown here is derived from an EMBL/GenBank/DDBJ whole genome shotgun (WGS) entry which is preliminary data.</text>
</comment>
<reference evidence="2" key="1">
    <citation type="journal article" date="2015" name="Chem. Biol.">
        <title>Structure, bioactivity, and resistance mechanism of streptomonomicin, an unusual lasso Peptide from an understudied halophilic actinomycete.</title>
        <authorList>
            <person name="Metelev M."/>
            <person name="Tietz J.I."/>
            <person name="Melby J.O."/>
            <person name="Blair P.M."/>
            <person name="Zhu L."/>
            <person name="Livnat I."/>
            <person name="Severinov K."/>
            <person name="Mitchell D.A."/>
        </authorList>
    </citation>
    <scope>NUCLEOTIDE SEQUENCE [LARGE SCALE GENOMIC DNA]</scope>
    <source>
        <strain evidence="2">YIM 90003</strain>
    </source>
</reference>
<dbReference type="STRING" id="183763.LP52_23790"/>
<dbReference type="Gene3D" id="1.10.287.1060">
    <property type="entry name" value="ESAT-6-like"/>
    <property type="match status" value="1"/>
</dbReference>
<dbReference type="EMBL" id="JROO01000053">
    <property type="protein sequence ID" value="KIH96656.1"/>
    <property type="molecule type" value="Genomic_DNA"/>
</dbReference>
<evidence type="ECO:0000313" key="2">
    <source>
        <dbReference type="Proteomes" id="UP000031675"/>
    </source>
</evidence>
<dbReference type="Proteomes" id="UP000031675">
    <property type="component" value="Unassembled WGS sequence"/>
</dbReference>
<dbReference type="RefSeq" id="WP_040276632.1">
    <property type="nucleotide sequence ID" value="NZ_JROO01000053.1"/>
</dbReference>
<organism evidence="1 2">
    <name type="scientific">Streptomonospora alba</name>
    <dbReference type="NCBI Taxonomy" id="183763"/>
    <lineage>
        <taxon>Bacteria</taxon>
        <taxon>Bacillati</taxon>
        <taxon>Actinomycetota</taxon>
        <taxon>Actinomycetes</taxon>
        <taxon>Streptosporangiales</taxon>
        <taxon>Nocardiopsidaceae</taxon>
        <taxon>Streptomonospora</taxon>
    </lineage>
</organism>
<accession>A0A0C2J5M1</accession>
<evidence type="ECO:0000313" key="1">
    <source>
        <dbReference type="EMBL" id="KIH96656.1"/>
    </source>
</evidence>
<dbReference type="NCBIfam" id="NF035935">
    <property type="entry name" value="ESAT6_3"/>
    <property type="match status" value="1"/>
</dbReference>
<dbReference type="InterPro" id="IPR048032">
    <property type="entry name" value="ESAT6-like"/>
</dbReference>
<dbReference type="OrthoDB" id="4965508at2"/>
<protein>
    <recommendedName>
        <fullName evidence="3">ESAT-6-like protein</fullName>
    </recommendedName>
</protein>
<gene>
    <name evidence="1" type="ORF">LP52_23790</name>
</gene>
<name>A0A0C2J5M1_9ACTN</name>
<evidence type="ECO:0008006" key="3">
    <source>
        <dbReference type="Google" id="ProtNLM"/>
    </source>
</evidence>
<sequence length="100" mass="10925">MTAGRNSYDIGASEEAQTNIHSIMTRLEGLIGEHEGDVTTAMSDFLADGVDTEYSAKEQKWHDAANEVREIIRLVRQTLESNDGTAQESLSRANAAVQSI</sequence>
<proteinExistence type="predicted"/>
<dbReference type="AlphaFoldDB" id="A0A0C2J5M1"/>